<dbReference type="FunFam" id="1.20.5.340:FF:000002">
    <property type="entry name" value="Myosin heavy chain"/>
    <property type="match status" value="1"/>
</dbReference>
<evidence type="ECO:0008006" key="19">
    <source>
        <dbReference type="Google" id="ProtNLM"/>
    </source>
</evidence>
<dbReference type="PANTHER" id="PTHR45615:SF44">
    <property type="entry name" value="MYOSIN HEAVY CHAIN 4-RELATED"/>
    <property type="match status" value="1"/>
</dbReference>
<dbReference type="FunFam" id="1.20.5.4820:FF:000001">
    <property type="entry name" value="Myosin heavy chain"/>
    <property type="match status" value="1"/>
</dbReference>
<dbReference type="InterPro" id="IPR004009">
    <property type="entry name" value="SH3_Myosin"/>
</dbReference>
<dbReference type="GO" id="GO:0005524">
    <property type="term" value="F:ATP binding"/>
    <property type="evidence" value="ECO:0007669"/>
    <property type="project" value="UniProtKB-UniRule"/>
</dbReference>
<dbReference type="Pfam" id="PF00063">
    <property type="entry name" value="Myosin_head"/>
    <property type="match status" value="2"/>
</dbReference>
<dbReference type="PRINTS" id="PR00193">
    <property type="entry name" value="MYOSINHEAVY"/>
</dbReference>
<dbReference type="Gene3D" id="1.10.10.820">
    <property type="match status" value="1"/>
</dbReference>
<dbReference type="PANTHER" id="PTHR45615">
    <property type="entry name" value="MYOSIN HEAVY CHAIN, NON-MUSCLE"/>
    <property type="match status" value="1"/>
</dbReference>
<dbReference type="Gene3D" id="2.30.30.360">
    <property type="entry name" value="Myosin S1 fragment, N-terminal"/>
    <property type="match status" value="1"/>
</dbReference>
<evidence type="ECO:0000256" key="10">
    <source>
        <dbReference type="ARBA" id="ARBA00023175"/>
    </source>
</evidence>
<dbReference type="InterPro" id="IPR027417">
    <property type="entry name" value="P-loop_NTPase"/>
</dbReference>
<evidence type="ECO:0000256" key="4">
    <source>
        <dbReference type="ARBA" id="ARBA00022481"/>
    </source>
</evidence>
<dbReference type="FunFam" id="1.20.58.530:FF:000001">
    <property type="entry name" value="Myosin heavy chain"/>
    <property type="match status" value="1"/>
</dbReference>
<dbReference type="FunFam" id="1.20.120.720:FF:000001">
    <property type="entry name" value="Myosin heavy chain, muscle"/>
    <property type="match status" value="1"/>
</dbReference>
<dbReference type="InterPro" id="IPR008989">
    <property type="entry name" value="Myosin_S1_N"/>
</dbReference>
<dbReference type="GO" id="GO:0048731">
    <property type="term" value="P:system development"/>
    <property type="evidence" value="ECO:0007669"/>
    <property type="project" value="UniProtKB-ARBA"/>
</dbReference>
<dbReference type="FunFam" id="1.20.5.340:FF:000006">
    <property type="entry name" value="Myosin heavy chain"/>
    <property type="match status" value="1"/>
</dbReference>
<name>A0A5N5L237_PANHP</name>
<dbReference type="Gene3D" id="1.20.58.530">
    <property type="match status" value="1"/>
</dbReference>
<evidence type="ECO:0000256" key="6">
    <source>
        <dbReference type="ARBA" id="ARBA00022741"/>
    </source>
</evidence>
<dbReference type="Proteomes" id="UP000327468">
    <property type="component" value="Chromosome 20"/>
</dbReference>
<dbReference type="SUPFAM" id="SSF52540">
    <property type="entry name" value="P-loop containing nucleoside triphosphate hydrolases"/>
    <property type="match status" value="1"/>
</dbReference>
<evidence type="ECO:0000256" key="2">
    <source>
        <dbReference type="ARBA" id="ARBA00008314"/>
    </source>
</evidence>
<evidence type="ECO:0000256" key="14">
    <source>
        <dbReference type="SAM" id="MobiDB-lite"/>
    </source>
</evidence>
<keyword evidence="9 13" id="KW-0518">Myosin</keyword>
<dbReference type="FunFam" id="1.20.5.340:FF:000004">
    <property type="entry name" value="Myosin heavy chain"/>
    <property type="match status" value="1"/>
</dbReference>
<dbReference type="GO" id="GO:0000146">
    <property type="term" value="F:microfilament motor activity"/>
    <property type="evidence" value="ECO:0007669"/>
    <property type="project" value="TreeGrafter"/>
</dbReference>
<evidence type="ECO:0000256" key="12">
    <source>
        <dbReference type="ARBA" id="ARBA00023203"/>
    </source>
</evidence>
<dbReference type="AlphaFoldDB" id="A0A5N5L237"/>
<evidence type="ECO:0000256" key="7">
    <source>
        <dbReference type="ARBA" id="ARBA00022840"/>
    </source>
</evidence>
<dbReference type="Gene3D" id="3.40.850.10">
    <property type="entry name" value="Kinesin motor domain"/>
    <property type="match status" value="1"/>
</dbReference>
<comment type="caution">
    <text evidence="13">Lacks conserved residue(s) required for the propagation of feature annotation.</text>
</comment>
<comment type="caution">
    <text evidence="17">The sequence shown here is derived from an EMBL/GenBank/DDBJ whole genome shotgun (WGS) entry which is preliminary data.</text>
</comment>
<dbReference type="CDD" id="cd01377">
    <property type="entry name" value="MYSc_class_II"/>
    <property type="match status" value="1"/>
</dbReference>
<dbReference type="Gene3D" id="1.20.5.340">
    <property type="match status" value="3"/>
</dbReference>
<evidence type="ECO:0000256" key="13">
    <source>
        <dbReference type="PROSITE-ProRule" id="PRU00782"/>
    </source>
</evidence>
<dbReference type="SUPFAM" id="SSF90257">
    <property type="entry name" value="Myosin rod fragments"/>
    <property type="match status" value="3"/>
</dbReference>
<evidence type="ECO:0000313" key="18">
    <source>
        <dbReference type="Proteomes" id="UP000327468"/>
    </source>
</evidence>
<feature type="region of interest" description="Disordered" evidence="14">
    <location>
        <begin position="1101"/>
        <end position="1124"/>
    </location>
</feature>
<evidence type="ECO:0000256" key="9">
    <source>
        <dbReference type="ARBA" id="ARBA00023123"/>
    </source>
</evidence>
<feature type="domain" description="Myosin N-terminal SH3-like" evidence="16">
    <location>
        <begin position="32"/>
        <end position="81"/>
    </location>
</feature>
<evidence type="ECO:0000259" key="15">
    <source>
        <dbReference type="PROSITE" id="PS51456"/>
    </source>
</evidence>
<organism evidence="17 18">
    <name type="scientific">Pangasianodon hypophthalmus</name>
    <name type="common">Striped catfish</name>
    <name type="synonym">Helicophagus hypophthalmus</name>
    <dbReference type="NCBI Taxonomy" id="310915"/>
    <lineage>
        <taxon>Eukaryota</taxon>
        <taxon>Metazoa</taxon>
        <taxon>Chordata</taxon>
        <taxon>Craniata</taxon>
        <taxon>Vertebrata</taxon>
        <taxon>Euteleostomi</taxon>
        <taxon>Actinopterygii</taxon>
        <taxon>Neopterygii</taxon>
        <taxon>Teleostei</taxon>
        <taxon>Ostariophysi</taxon>
        <taxon>Siluriformes</taxon>
        <taxon>Pangasiidae</taxon>
        <taxon>Pangasianodon</taxon>
    </lineage>
</organism>
<dbReference type="FunFam" id="3.40.850.10:FF:000024">
    <property type="entry name" value="Myosin heavy chain, isoform J"/>
    <property type="match status" value="1"/>
</dbReference>
<dbReference type="Pfam" id="PF01576">
    <property type="entry name" value="Myosin_tail_1"/>
    <property type="match status" value="1"/>
</dbReference>
<keyword evidence="6 13" id="KW-0547">Nucleotide-binding</keyword>
<dbReference type="Gene3D" id="1.20.5.4820">
    <property type="match status" value="1"/>
</dbReference>
<dbReference type="SMART" id="SM00242">
    <property type="entry name" value="MYSc"/>
    <property type="match status" value="1"/>
</dbReference>
<comment type="subcellular location">
    <subcellularLocation>
        <location evidence="1">Cytoplasm</location>
        <location evidence="1">Myofibril</location>
    </subcellularLocation>
</comment>
<dbReference type="Pfam" id="PF02736">
    <property type="entry name" value="Myosin_N"/>
    <property type="match status" value="1"/>
</dbReference>
<accession>A0A5N5L237</accession>
<dbReference type="InterPro" id="IPR001609">
    <property type="entry name" value="Myosin_head_motor_dom-like"/>
</dbReference>
<keyword evidence="8" id="KW-0175">Coiled coil</keyword>
<keyword evidence="10 13" id="KW-0505">Motor protein</keyword>
<dbReference type="EMBL" id="VFJC01000021">
    <property type="protein sequence ID" value="KAB5536767.1"/>
    <property type="molecule type" value="Genomic_DNA"/>
</dbReference>
<dbReference type="GO" id="GO:0016460">
    <property type="term" value="C:myosin II complex"/>
    <property type="evidence" value="ECO:0007669"/>
    <property type="project" value="TreeGrafter"/>
</dbReference>
<keyword evidence="4" id="KW-0488">Methylation</keyword>
<dbReference type="PROSITE" id="PS51844">
    <property type="entry name" value="SH3_LIKE"/>
    <property type="match status" value="1"/>
</dbReference>
<dbReference type="FunFam" id="1.10.10.820:FF:000001">
    <property type="entry name" value="Myosin heavy chain"/>
    <property type="match status" value="1"/>
</dbReference>
<keyword evidence="7 13" id="KW-0067">ATP-binding</keyword>
<evidence type="ECO:0000256" key="11">
    <source>
        <dbReference type="ARBA" id="ARBA00023179"/>
    </source>
</evidence>
<dbReference type="InterPro" id="IPR036961">
    <property type="entry name" value="Kinesin_motor_dom_sf"/>
</dbReference>
<gene>
    <name evidence="17" type="ORF">PHYPO_G00111150</name>
</gene>
<reference evidence="17 18" key="1">
    <citation type="submission" date="2019-06" db="EMBL/GenBank/DDBJ databases">
        <title>A chromosome-scale genome assembly of the striped catfish, Pangasianodon hypophthalmus.</title>
        <authorList>
            <person name="Wen M."/>
            <person name="Zahm M."/>
            <person name="Roques C."/>
            <person name="Cabau C."/>
            <person name="Klopp C."/>
            <person name="Donnadieu C."/>
            <person name="Jouanno E."/>
            <person name="Avarre J.-C."/>
            <person name="Campet M."/>
            <person name="Ha T.T.T."/>
            <person name="Dugue R."/>
            <person name="Lampietro C."/>
            <person name="Louis A."/>
            <person name="Herpin A."/>
            <person name="Echchiki A."/>
            <person name="Berthelot C."/>
            <person name="Parey E."/>
            <person name="Roest-Crollius H."/>
            <person name="Braasch I."/>
            <person name="Postlethwait J."/>
            <person name="Bobe J."/>
            <person name="Montfort J."/>
            <person name="Bouchez O."/>
            <person name="Begum T."/>
            <person name="Schartl M."/>
            <person name="Guiguen Y."/>
        </authorList>
    </citation>
    <scope>NUCLEOTIDE SEQUENCE [LARGE SCALE GENOMIC DNA]</scope>
    <source>
        <strain evidence="17 18">Indonesia</strain>
        <tissue evidence="17">Blood</tissue>
    </source>
</reference>
<dbReference type="PROSITE" id="PS51456">
    <property type="entry name" value="MYOSIN_MOTOR"/>
    <property type="match status" value="2"/>
</dbReference>
<dbReference type="PROSITE" id="PS50096">
    <property type="entry name" value="IQ"/>
    <property type="match status" value="1"/>
</dbReference>
<feature type="binding site" evidence="13">
    <location>
        <begin position="178"/>
        <end position="185"/>
    </location>
    <ligand>
        <name>ATP</name>
        <dbReference type="ChEBI" id="CHEBI:30616"/>
    </ligand>
</feature>
<dbReference type="InterPro" id="IPR002928">
    <property type="entry name" value="Myosin_tail"/>
</dbReference>
<feature type="domain" description="Myosin motor" evidence="15">
    <location>
        <begin position="85"/>
        <end position="618"/>
    </location>
</feature>
<evidence type="ECO:0000256" key="5">
    <source>
        <dbReference type="ARBA" id="ARBA00022490"/>
    </source>
</evidence>
<sequence length="1124" mass="128516">MGDGEMECFGPAAIYLRKPERERIESQNKPFDAKTAYFVSEPNEMYLKGVLQSKEGGKATVKTLCGKTLTVKEDDIFPMNPPKFDKIEDMAMMTHLNEPAVLYNLKERYAAWMIYTYSGLFCVTVNPYKWLPVYDAVVVTGYRGKKRVEAPPHIFSISDNAYQFMLTDRENQSILITGESGAGKTVNTKRVIQYFATIAVSGQKKAEPTPGKMQGSLEDQIIAANPLLEAYGNAKTVRNDNSSRFGKFIRIHFGTTGKLASADIETYLLEKSRVTFQLSAERSYHIFYQLMTGHKPELLEALLITTNPYDYPMISQGEITVKSINDVEEFIATDTAIDILGFSSDEKINIYKLTGAVVHHGNMKFKQKQREEQAEPDGTEVADKIAYLLGLNSADMLKALCYPRVKVGNEFVTKGQTVPQVNNAVMALSKSIYEKMFLWMVVRINEMLDTKQPRQFFIGVLDIAGFEIFDFNSLEQLCINFTNEKLQQFFNHHMFVLEQEEYKKEGIEWEFIDFGMDLAACIELIEKPMGIFSILEEECMFPKATDTSFKNKLHDQHLGKSAAFQKPKPAKGKAEAHFSLVHYAGTVDYNIVGWLDKNKDPLNDSVVQLYQKSANKLLCFLYASHASAEGLMENHLVIHQLRCNGVLEGIRICRKGFPSRILYGDFKQRYKVLNASVIPEGQFIDNKKASEKLLGSIDVDHTQYKFGHTKVFFKAGLLGLLEEMRDDKLAELVTMTQALCRGFLMRKEFIKMMERRESIFTIQYNIRSFMNVKHWPWMKLYFKIKPLLKSAETEKEMAAMKEDFEKMKEDLAKALAKKKELEEKMVSLLQEKNDLQLQVASETENLADAEERCEGLIKSKIQLEAKLKESNERLEDEEEINAELTAKKRKLEDECSELKKDIDDLELTLAKVEKEKHATENKVKNLTEEMTSQDEAIVKLTKEKKALQEAHQQTLDDLQAEEDKVNTLTKAKSKLEQQVDDLEGSLEQEKKLRMDLERAKRKLEGDLKLAQESIMDLENDKQQSEEKIKKKDFEVSQLLGKIEDEQSLGAQLQKKIKELQARIEELEEEIEAERAARAKVEKQRADLSRELEEISERLEEAGGATAAQIEMNKKREAEVPETAS</sequence>
<keyword evidence="12 13" id="KW-0009">Actin-binding</keyword>
<dbReference type="FunFam" id="2.30.30.360:FF:000001">
    <property type="entry name" value="Myosin heavy chain"/>
    <property type="match status" value="1"/>
</dbReference>
<dbReference type="Gene3D" id="1.20.120.720">
    <property type="entry name" value="Myosin VI head, motor domain, U50 subdomain"/>
    <property type="match status" value="1"/>
</dbReference>
<evidence type="ECO:0000256" key="8">
    <source>
        <dbReference type="ARBA" id="ARBA00023054"/>
    </source>
</evidence>
<evidence type="ECO:0000256" key="1">
    <source>
        <dbReference type="ARBA" id="ARBA00004657"/>
    </source>
</evidence>
<proteinExistence type="inferred from homology"/>
<keyword evidence="3" id="KW-0787">Thick filament</keyword>
<feature type="domain" description="Myosin motor" evidence="15">
    <location>
        <begin position="633"/>
        <end position="726"/>
    </location>
</feature>
<evidence type="ECO:0000259" key="16">
    <source>
        <dbReference type="PROSITE" id="PS51844"/>
    </source>
</evidence>
<evidence type="ECO:0000256" key="3">
    <source>
        <dbReference type="ARBA" id="ARBA00022433"/>
    </source>
</evidence>
<dbReference type="GO" id="GO:0032982">
    <property type="term" value="C:myosin filament"/>
    <property type="evidence" value="ECO:0007669"/>
    <property type="project" value="UniProtKB-KW"/>
</dbReference>
<protein>
    <recommendedName>
        <fullName evidence="19">Myosin motor domain-containing protein</fullName>
    </recommendedName>
</protein>
<dbReference type="GO" id="GO:0051015">
    <property type="term" value="F:actin filament binding"/>
    <property type="evidence" value="ECO:0007669"/>
    <property type="project" value="InterPro"/>
</dbReference>
<evidence type="ECO:0000313" key="17">
    <source>
        <dbReference type="EMBL" id="KAB5536767.1"/>
    </source>
</evidence>
<comment type="similarity">
    <text evidence="2 13">Belongs to the TRAFAC class myosin-kinesin ATPase superfamily. Myosin family.</text>
</comment>
<dbReference type="GO" id="GO:0030016">
    <property type="term" value="C:myofibril"/>
    <property type="evidence" value="ECO:0007669"/>
    <property type="project" value="UniProtKB-SubCell"/>
</dbReference>
<keyword evidence="18" id="KW-1185">Reference proteome</keyword>
<keyword evidence="11" id="KW-0514">Muscle protein</keyword>
<keyword evidence="5" id="KW-0963">Cytoplasm</keyword>